<protein>
    <submittedName>
        <fullName evidence="2">Uncharacterized protein</fullName>
    </submittedName>
</protein>
<evidence type="ECO:0000256" key="1">
    <source>
        <dbReference type="SAM" id="Phobius"/>
    </source>
</evidence>
<feature type="transmembrane region" description="Helical" evidence="1">
    <location>
        <begin position="21"/>
        <end position="42"/>
    </location>
</feature>
<dbReference type="EMBL" id="MT631654">
    <property type="protein sequence ID" value="QNO56373.1"/>
    <property type="molecule type" value="Genomic_DNA"/>
</dbReference>
<sequence>MVYRMKTQDRLVEDKGVSKRRLFPHLLLYLAIFAVIFCEVVVGESDTHISLTSEPISKEVNQSENATYTLTVTNLENASNTILLNITLNEAAFGSLSRDTITLNASESNISYLNVGNPNVGVFNTTVRATLQGNNSVFAGVRVVTTVIDSTPPAVVNSSAVPKIIPEDTDAESLWGETSNLSVVVTDESNISSVTINLSAIGGSIKQPMRRIDDSNVWVVTTKASVGSAMFRGCYVPCLLKVNATDEYMNSNTSANIEFVVVKSGDVYPYEGDGEVNFRHDALQLVRYTKNVPGFDKIRENIADVGVRNGVLDFRYDALHLVRHTKKLPGFEILH</sequence>
<evidence type="ECO:0000313" key="2">
    <source>
        <dbReference type="EMBL" id="QNO56373.1"/>
    </source>
</evidence>
<organism evidence="2">
    <name type="scientific">Candidatus Methanophaga sp. ANME-1 ERB7</name>
    <dbReference type="NCBI Taxonomy" id="2759913"/>
    <lineage>
        <taxon>Archaea</taxon>
        <taxon>Methanobacteriati</taxon>
        <taxon>Methanobacteriota</taxon>
        <taxon>Stenosarchaea group</taxon>
        <taxon>Methanomicrobia</taxon>
        <taxon>Candidatus Methanophagales</taxon>
        <taxon>Candidatus Methanophagaceae</taxon>
        <taxon>Candidatus Methanophaga</taxon>
    </lineage>
</organism>
<keyword evidence="1" id="KW-0472">Membrane</keyword>
<proteinExistence type="predicted"/>
<gene>
    <name evidence="2" type="ORF">JCABFCCD_00014</name>
</gene>
<accession>A0A7G9Z7Y9</accession>
<dbReference type="AlphaFoldDB" id="A0A7G9Z7Y9"/>
<name>A0A7G9Z7Y9_9EURY</name>
<keyword evidence="1" id="KW-0812">Transmembrane</keyword>
<keyword evidence="1" id="KW-1133">Transmembrane helix</keyword>
<reference evidence="2" key="1">
    <citation type="submission" date="2020-06" db="EMBL/GenBank/DDBJ databases">
        <title>Unique genomic features of the anaerobic methanotrophic archaea.</title>
        <authorList>
            <person name="Chadwick G.L."/>
            <person name="Skennerton C.T."/>
            <person name="Laso-Perez R."/>
            <person name="Leu A.O."/>
            <person name="Speth D.R."/>
            <person name="Yu H."/>
            <person name="Morgan-Lang C."/>
            <person name="Hatzenpichler R."/>
            <person name="Goudeau D."/>
            <person name="Malmstrom R."/>
            <person name="Brazelton W.J."/>
            <person name="Woyke T."/>
            <person name="Hallam S.J."/>
            <person name="Tyson G.W."/>
            <person name="Wegener G."/>
            <person name="Boetius A."/>
            <person name="Orphan V."/>
        </authorList>
    </citation>
    <scope>NUCLEOTIDE SEQUENCE</scope>
</reference>